<dbReference type="AlphaFoldDB" id="A0A383URR6"/>
<accession>A0A383URR6</accession>
<evidence type="ECO:0008006" key="4">
    <source>
        <dbReference type="Google" id="ProtNLM"/>
    </source>
</evidence>
<sequence>MEDVSQKLVQPIFWPANSPDLNLIKVDWNRMKDYIQRQQPNLGGGKQPTPDILRNIV</sequence>
<feature type="region of interest" description="Disordered" evidence="1">
    <location>
        <begin position="37"/>
        <end position="57"/>
    </location>
</feature>
<proteinExistence type="predicted"/>
<reference evidence="2 3" key="1">
    <citation type="submission" date="2017-11" db="EMBL/GenBank/DDBJ databases">
        <authorList>
            <person name="Kracher B."/>
        </authorList>
    </citation>
    <scope>NUCLEOTIDE SEQUENCE [LARGE SCALE GENOMIC DNA]</scope>
    <source>
        <strain evidence="2 3">RACE1</strain>
    </source>
</reference>
<protein>
    <recommendedName>
        <fullName evidence="4">Tc1-like transposase DDE domain-containing protein</fullName>
    </recommendedName>
</protein>
<evidence type="ECO:0000256" key="1">
    <source>
        <dbReference type="SAM" id="MobiDB-lite"/>
    </source>
</evidence>
<evidence type="ECO:0000313" key="3">
    <source>
        <dbReference type="Proteomes" id="UP000275772"/>
    </source>
</evidence>
<dbReference type="VEuPathDB" id="FungiDB:BLGHR1_13822"/>
<dbReference type="Proteomes" id="UP000275772">
    <property type="component" value="Unassembled WGS sequence"/>
</dbReference>
<dbReference type="InterPro" id="IPR036397">
    <property type="entry name" value="RNaseH_sf"/>
</dbReference>
<gene>
    <name evidence="2" type="ORF">BLGHR1_13822</name>
</gene>
<dbReference type="GO" id="GO:0003676">
    <property type="term" value="F:nucleic acid binding"/>
    <property type="evidence" value="ECO:0007669"/>
    <property type="project" value="InterPro"/>
</dbReference>
<evidence type="ECO:0000313" key="2">
    <source>
        <dbReference type="EMBL" id="SZF03034.1"/>
    </source>
</evidence>
<name>A0A383URR6_BLUHO</name>
<dbReference type="EMBL" id="UNSH01000046">
    <property type="protein sequence ID" value="SZF03034.1"/>
    <property type="molecule type" value="Genomic_DNA"/>
</dbReference>
<organism evidence="2 3">
    <name type="scientific">Blumeria hordei</name>
    <name type="common">Barley powdery mildew</name>
    <name type="synonym">Blumeria graminis f. sp. hordei</name>
    <dbReference type="NCBI Taxonomy" id="2867405"/>
    <lineage>
        <taxon>Eukaryota</taxon>
        <taxon>Fungi</taxon>
        <taxon>Dikarya</taxon>
        <taxon>Ascomycota</taxon>
        <taxon>Pezizomycotina</taxon>
        <taxon>Leotiomycetes</taxon>
        <taxon>Erysiphales</taxon>
        <taxon>Erysiphaceae</taxon>
        <taxon>Blumeria</taxon>
    </lineage>
</organism>
<dbReference type="Gene3D" id="3.30.420.10">
    <property type="entry name" value="Ribonuclease H-like superfamily/Ribonuclease H"/>
    <property type="match status" value="1"/>
</dbReference>